<dbReference type="AlphaFoldDB" id="D8Q557"/>
<name>D8Q557_SCHCM</name>
<feature type="non-terminal residue" evidence="1">
    <location>
        <position position="139"/>
    </location>
</feature>
<dbReference type="RefSeq" id="XP_003031816.1">
    <property type="nucleotide sequence ID" value="XM_003031770.1"/>
</dbReference>
<gene>
    <name evidence="1" type="ORF">SCHCODRAFT_109112</name>
</gene>
<keyword evidence="2" id="KW-1185">Reference proteome</keyword>
<dbReference type="HOGENOM" id="CLU_1846263_0_0_1"/>
<organism evidence="2">
    <name type="scientific">Schizophyllum commune (strain H4-8 / FGSC 9210)</name>
    <name type="common">Split gill fungus</name>
    <dbReference type="NCBI Taxonomy" id="578458"/>
    <lineage>
        <taxon>Eukaryota</taxon>
        <taxon>Fungi</taxon>
        <taxon>Dikarya</taxon>
        <taxon>Basidiomycota</taxon>
        <taxon>Agaricomycotina</taxon>
        <taxon>Agaricomycetes</taxon>
        <taxon>Agaricomycetidae</taxon>
        <taxon>Agaricales</taxon>
        <taxon>Schizophyllaceae</taxon>
        <taxon>Schizophyllum</taxon>
    </lineage>
</organism>
<dbReference type="VEuPathDB" id="FungiDB:SCHCODRAFT_01171498"/>
<reference evidence="1 2" key="1">
    <citation type="journal article" date="2010" name="Nat. Biotechnol.">
        <title>Genome sequence of the model mushroom Schizophyllum commune.</title>
        <authorList>
            <person name="Ohm R.A."/>
            <person name="de Jong J.F."/>
            <person name="Lugones L.G."/>
            <person name="Aerts A."/>
            <person name="Kothe E."/>
            <person name="Stajich J.E."/>
            <person name="de Vries R.P."/>
            <person name="Record E."/>
            <person name="Levasseur A."/>
            <person name="Baker S.E."/>
            <person name="Bartholomew K.A."/>
            <person name="Coutinho P.M."/>
            <person name="Erdmann S."/>
            <person name="Fowler T.J."/>
            <person name="Gathman A.C."/>
            <person name="Lombard V."/>
            <person name="Henrissat B."/>
            <person name="Knabe N."/>
            <person name="Kuees U."/>
            <person name="Lilly W.W."/>
            <person name="Lindquist E."/>
            <person name="Lucas S."/>
            <person name="Magnuson J.K."/>
            <person name="Piumi F."/>
            <person name="Raudaskoski M."/>
            <person name="Salamov A."/>
            <person name="Schmutz J."/>
            <person name="Schwarze F.W.M.R."/>
            <person name="vanKuyk P.A."/>
            <person name="Horton J.S."/>
            <person name="Grigoriev I.V."/>
            <person name="Woesten H.A.B."/>
        </authorList>
    </citation>
    <scope>NUCLEOTIDE SEQUENCE [LARGE SCALE GENOMIC DNA]</scope>
    <source>
        <strain evidence="2">H4-8 / FGSC 9210</strain>
    </source>
</reference>
<dbReference type="Proteomes" id="UP000007431">
    <property type="component" value="Unassembled WGS sequence"/>
</dbReference>
<evidence type="ECO:0000313" key="2">
    <source>
        <dbReference type="Proteomes" id="UP000007431"/>
    </source>
</evidence>
<evidence type="ECO:0000313" key="1">
    <source>
        <dbReference type="EMBL" id="EFI96913.1"/>
    </source>
</evidence>
<dbReference type="KEGG" id="scm:SCHCO_01171498"/>
<protein>
    <submittedName>
        <fullName evidence="1">Uncharacterized protein</fullName>
    </submittedName>
</protein>
<dbReference type="GeneID" id="9589822"/>
<dbReference type="EMBL" id="GL377306">
    <property type="protein sequence ID" value="EFI96913.1"/>
    <property type="molecule type" value="Genomic_DNA"/>
</dbReference>
<dbReference type="InParanoid" id="D8Q557"/>
<proteinExistence type="predicted"/>
<accession>D8Q557</accession>
<sequence length="139" mass="15309">MGDSCACFDLIAGVETDTEIDRSKRQLDVVIQATPAFVLIGSFRFFRQTDIKFRDDALYALHVRVRFFFSAIVPTSSLLKVAGMNASVAAADVASSYVTTPTMVQLIGDVDSASVSCPFLPRILDSHQVQRRSLDRSRT</sequence>